<evidence type="ECO:0000313" key="2">
    <source>
        <dbReference type="EMBL" id="GAA0324401.1"/>
    </source>
</evidence>
<dbReference type="RefSeq" id="WP_344169859.1">
    <property type="nucleotide sequence ID" value="NZ_BAAABV010000032.1"/>
</dbReference>
<dbReference type="Pfam" id="PF21806">
    <property type="entry name" value="DUF6879"/>
    <property type="match status" value="1"/>
</dbReference>
<keyword evidence="3" id="KW-1185">Reference proteome</keyword>
<proteinExistence type="predicted"/>
<gene>
    <name evidence="2" type="ORF">GCM10010302_74430</name>
</gene>
<dbReference type="InterPro" id="IPR049244">
    <property type="entry name" value="DUF6879"/>
</dbReference>
<dbReference type="EMBL" id="BAAABV010000032">
    <property type="protein sequence ID" value="GAA0324401.1"/>
    <property type="molecule type" value="Genomic_DNA"/>
</dbReference>
<reference evidence="3" key="1">
    <citation type="journal article" date="2019" name="Int. J. Syst. Evol. Microbiol.">
        <title>The Global Catalogue of Microorganisms (GCM) 10K type strain sequencing project: providing services to taxonomists for standard genome sequencing and annotation.</title>
        <authorList>
            <consortium name="The Broad Institute Genomics Platform"/>
            <consortium name="The Broad Institute Genome Sequencing Center for Infectious Disease"/>
            <person name="Wu L."/>
            <person name="Ma J."/>
        </authorList>
    </citation>
    <scope>NUCLEOTIDE SEQUENCE [LARGE SCALE GENOMIC DNA]</scope>
    <source>
        <strain evidence="3">JCM 4505</strain>
    </source>
</reference>
<comment type="caution">
    <text evidence="2">The sequence shown here is derived from an EMBL/GenBank/DDBJ whole genome shotgun (WGS) entry which is preliminary data.</text>
</comment>
<organism evidence="2 3">
    <name type="scientific">Streptomyces polychromogenes</name>
    <dbReference type="NCBI Taxonomy" id="67342"/>
    <lineage>
        <taxon>Bacteria</taxon>
        <taxon>Bacillati</taxon>
        <taxon>Actinomycetota</taxon>
        <taxon>Actinomycetes</taxon>
        <taxon>Kitasatosporales</taxon>
        <taxon>Streptomycetaceae</taxon>
        <taxon>Streptomyces</taxon>
    </lineage>
</organism>
<protein>
    <recommendedName>
        <fullName evidence="1">DUF6879 domain-containing protein</fullName>
    </recommendedName>
</protein>
<evidence type="ECO:0000259" key="1">
    <source>
        <dbReference type="Pfam" id="PF21806"/>
    </source>
</evidence>
<name>A0ABP3FTM8_9ACTN</name>
<accession>A0ABP3FTM8</accession>
<dbReference type="Proteomes" id="UP001501867">
    <property type="component" value="Unassembled WGS sequence"/>
</dbReference>
<evidence type="ECO:0000313" key="3">
    <source>
        <dbReference type="Proteomes" id="UP001501867"/>
    </source>
</evidence>
<sequence length="239" mass="27655">MTRRLLKVGTNSGNNGCPTLYVHPKTGNYVVQGERVEDPAELDQLDNLTPNEAAVTVPRELLANFGPKDPVHVPQFITFDEFDGMFSTLAHSAWRLESRRRYASDEATDTYRQFAAGHPVEWDLTDPWCTERREQVALGKRFERVRILDEPPTEGQRYLLDNARRNRAVGEDIRTLTRDRAYTLRLPDEDFWIFDSRVVALLHFDDDDRMTDVELITNPVDVLRYCQAREAAWHHATPQ</sequence>
<feature type="domain" description="DUF6879" evidence="1">
    <location>
        <begin position="80"/>
        <end position="238"/>
    </location>
</feature>